<dbReference type="Proteomes" id="UP000230750">
    <property type="component" value="Unassembled WGS sequence"/>
</dbReference>
<organism evidence="3 4">
    <name type="scientific">Stichopus japonicus</name>
    <name type="common">Sea cucumber</name>
    <dbReference type="NCBI Taxonomy" id="307972"/>
    <lineage>
        <taxon>Eukaryota</taxon>
        <taxon>Metazoa</taxon>
        <taxon>Echinodermata</taxon>
        <taxon>Eleutherozoa</taxon>
        <taxon>Echinozoa</taxon>
        <taxon>Holothuroidea</taxon>
        <taxon>Aspidochirotacea</taxon>
        <taxon>Aspidochirotida</taxon>
        <taxon>Stichopodidae</taxon>
        <taxon>Apostichopus</taxon>
    </lineage>
</organism>
<accession>A0A2G8LKR7</accession>
<dbReference type="InterPro" id="IPR016729">
    <property type="entry name" value="FADD"/>
</dbReference>
<feature type="compositionally biased region" description="Polar residues" evidence="1">
    <location>
        <begin position="20"/>
        <end position="35"/>
    </location>
</feature>
<sequence>MDGGADSAASSSNKVVDAGLSQSQKKTGDESQTVKQPLENIELEVRTESLRHIYLQNVSASSLSGNPVPSQSAYVQHSKKRRFNESTAVVMDVSSSSLRQSCVTQSADVPHQKKRRYNESTAAVMAGVEDSAASSSKKVFNAGLSQSQKKTGDESLTVKQPLENIELEIRTESLRDLSGKILKKWKKVGRNLGLKDPELCILERDNNNQGHKETVYQMLLTWKHSNGSKATYRVLGEALIAAGRRDLQEMLYKQDAYMIS</sequence>
<evidence type="ECO:0000313" key="3">
    <source>
        <dbReference type="EMBL" id="PIK60802.1"/>
    </source>
</evidence>
<evidence type="ECO:0000313" key="4">
    <source>
        <dbReference type="Proteomes" id="UP000230750"/>
    </source>
</evidence>
<keyword evidence="3" id="KW-0675">Receptor</keyword>
<reference evidence="3 4" key="1">
    <citation type="journal article" date="2017" name="PLoS Biol.">
        <title>The sea cucumber genome provides insights into morphological evolution and visceral regeneration.</title>
        <authorList>
            <person name="Zhang X."/>
            <person name="Sun L."/>
            <person name="Yuan J."/>
            <person name="Sun Y."/>
            <person name="Gao Y."/>
            <person name="Zhang L."/>
            <person name="Li S."/>
            <person name="Dai H."/>
            <person name="Hamel J.F."/>
            <person name="Liu C."/>
            <person name="Yu Y."/>
            <person name="Liu S."/>
            <person name="Lin W."/>
            <person name="Guo K."/>
            <person name="Jin S."/>
            <person name="Xu P."/>
            <person name="Storey K.B."/>
            <person name="Huan P."/>
            <person name="Zhang T."/>
            <person name="Zhou Y."/>
            <person name="Zhang J."/>
            <person name="Lin C."/>
            <person name="Li X."/>
            <person name="Xing L."/>
            <person name="Huo D."/>
            <person name="Sun M."/>
            <person name="Wang L."/>
            <person name="Mercier A."/>
            <person name="Li F."/>
            <person name="Yang H."/>
            <person name="Xiang J."/>
        </authorList>
    </citation>
    <scope>NUCLEOTIDE SEQUENCE [LARGE SCALE GENOMIC DNA]</scope>
    <source>
        <strain evidence="3">Shaxun</strain>
        <tissue evidence="3">Muscle</tissue>
    </source>
</reference>
<gene>
    <name evidence="3" type="ORF">BSL78_02283</name>
</gene>
<keyword evidence="4" id="KW-1185">Reference proteome</keyword>
<name>A0A2G8LKR7_STIJA</name>
<dbReference type="PANTHER" id="PTHR15077:SF12">
    <property type="entry name" value="DEATH DOMAIN-CONTAINING PROTEIN"/>
    <property type="match status" value="1"/>
</dbReference>
<dbReference type="SMART" id="SM00005">
    <property type="entry name" value="DEATH"/>
    <property type="match status" value="1"/>
</dbReference>
<comment type="caution">
    <text evidence="3">The sequence shown here is derived from an EMBL/GenBank/DDBJ whole genome shotgun (WGS) entry which is preliminary data.</text>
</comment>
<proteinExistence type="predicted"/>
<protein>
    <submittedName>
        <fullName evidence="3">Receptor-interacting serine/threonine-protein kinase 1</fullName>
    </submittedName>
</protein>
<dbReference type="GO" id="GO:0016301">
    <property type="term" value="F:kinase activity"/>
    <property type="evidence" value="ECO:0007669"/>
    <property type="project" value="UniProtKB-KW"/>
</dbReference>
<dbReference type="AlphaFoldDB" id="A0A2G8LKR7"/>
<keyword evidence="3" id="KW-0808">Transferase</keyword>
<feature type="domain" description="Death" evidence="2">
    <location>
        <begin position="170"/>
        <end position="255"/>
    </location>
</feature>
<dbReference type="SUPFAM" id="SSF47986">
    <property type="entry name" value="DEATH domain"/>
    <property type="match status" value="1"/>
</dbReference>
<dbReference type="OrthoDB" id="100767at2759"/>
<keyword evidence="3" id="KW-0418">Kinase</keyword>
<dbReference type="GO" id="GO:0007165">
    <property type="term" value="P:signal transduction"/>
    <property type="evidence" value="ECO:0007669"/>
    <property type="project" value="InterPro"/>
</dbReference>
<dbReference type="InterPro" id="IPR000488">
    <property type="entry name" value="Death_dom"/>
</dbReference>
<dbReference type="InterPro" id="IPR011029">
    <property type="entry name" value="DEATH-like_dom_sf"/>
</dbReference>
<dbReference type="Pfam" id="PF00531">
    <property type="entry name" value="Death"/>
    <property type="match status" value="1"/>
</dbReference>
<dbReference type="Gene3D" id="1.10.533.10">
    <property type="entry name" value="Death Domain, Fas"/>
    <property type="match status" value="1"/>
</dbReference>
<dbReference type="PANTHER" id="PTHR15077">
    <property type="entry name" value="FAS-ASSOCIATING DEATH DOMAIN-CONTAINING PROTEIN FADD"/>
    <property type="match status" value="1"/>
</dbReference>
<dbReference type="PROSITE" id="PS50017">
    <property type="entry name" value="DEATH_DOMAIN"/>
    <property type="match status" value="1"/>
</dbReference>
<feature type="compositionally biased region" description="Low complexity" evidence="1">
    <location>
        <begin position="1"/>
        <end position="12"/>
    </location>
</feature>
<evidence type="ECO:0000256" key="1">
    <source>
        <dbReference type="SAM" id="MobiDB-lite"/>
    </source>
</evidence>
<evidence type="ECO:0000259" key="2">
    <source>
        <dbReference type="PROSITE" id="PS50017"/>
    </source>
</evidence>
<dbReference type="CDD" id="cd01670">
    <property type="entry name" value="Death"/>
    <property type="match status" value="1"/>
</dbReference>
<feature type="region of interest" description="Disordered" evidence="1">
    <location>
        <begin position="1"/>
        <end position="37"/>
    </location>
</feature>
<dbReference type="EMBL" id="MRZV01000047">
    <property type="protein sequence ID" value="PIK60802.1"/>
    <property type="molecule type" value="Genomic_DNA"/>
</dbReference>